<name>A0A318ULZ9_9SPHI</name>
<dbReference type="InterPro" id="IPR005094">
    <property type="entry name" value="Endonuclease_MobA/VirD2"/>
</dbReference>
<organism evidence="3 4">
    <name type="scientific">Pedobacter nutrimenti</name>
    <dbReference type="NCBI Taxonomy" id="1241337"/>
    <lineage>
        <taxon>Bacteria</taxon>
        <taxon>Pseudomonadati</taxon>
        <taxon>Bacteroidota</taxon>
        <taxon>Sphingobacteriia</taxon>
        <taxon>Sphingobacteriales</taxon>
        <taxon>Sphingobacteriaceae</taxon>
        <taxon>Pedobacter</taxon>
    </lineage>
</organism>
<dbReference type="AlphaFoldDB" id="A0A318ULZ9"/>
<evidence type="ECO:0000313" key="4">
    <source>
        <dbReference type="Proteomes" id="UP000248198"/>
    </source>
</evidence>
<dbReference type="EMBL" id="QKLU01000002">
    <property type="protein sequence ID" value="PYF76118.1"/>
    <property type="molecule type" value="Genomic_DNA"/>
</dbReference>
<comment type="caution">
    <text evidence="3">The sequence shown here is derived from an EMBL/GenBank/DDBJ whole genome shotgun (WGS) entry which is preliminary data.</text>
</comment>
<feature type="region of interest" description="Disordered" evidence="1">
    <location>
        <begin position="297"/>
        <end position="324"/>
    </location>
</feature>
<gene>
    <name evidence="3" type="ORF">B0O44_102674</name>
</gene>
<protein>
    <submittedName>
        <fullName evidence="3">Relaxase/mobilization nuclease-like protein</fullName>
    </submittedName>
</protein>
<dbReference type="RefSeq" id="WP_110829062.1">
    <property type="nucleotide sequence ID" value="NZ_QKLU01000002.1"/>
</dbReference>
<dbReference type="OrthoDB" id="1525197at2"/>
<feature type="domain" description="MobA/VirD2-like nuclease" evidence="2">
    <location>
        <begin position="17"/>
        <end position="144"/>
    </location>
</feature>
<sequence length="324" mass="36834">MIGKPITGKSFGGCVRYLLDKPDAKILSAEGVRIQDAKSITQDFNLQRKLRPGLGKAVGHLVLSWSKEDLPKLNDEVMVARAQEYMKKMGIANTQCLIVRHHDREHPHLHIVYNRVDNSGQTITDKNDYQRNIKACKDITLKYGYHLGEGKELVNRLALKGKESLKYELYDSIKSALKQSISWKGFESKLNAKGIAVAYKYRSGTNEVEGISFEKGALKMKGSSVDRSFSFAQLDRQLDRNYQVKQYQEALAANRPSLADQLREAIRIDVQAEHQHSHDRGESLLDILFRSEFIPAQSDPIGDADKRRRKRKKHEAEQSQGVTR</sequence>
<proteinExistence type="predicted"/>
<evidence type="ECO:0000259" key="2">
    <source>
        <dbReference type="Pfam" id="PF03432"/>
    </source>
</evidence>
<evidence type="ECO:0000256" key="1">
    <source>
        <dbReference type="SAM" id="MobiDB-lite"/>
    </source>
</evidence>
<dbReference type="Pfam" id="PF03432">
    <property type="entry name" value="Relaxase"/>
    <property type="match status" value="1"/>
</dbReference>
<dbReference type="Proteomes" id="UP000248198">
    <property type="component" value="Unassembled WGS sequence"/>
</dbReference>
<keyword evidence="4" id="KW-1185">Reference proteome</keyword>
<reference evidence="3 4" key="1">
    <citation type="submission" date="2018-06" db="EMBL/GenBank/DDBJ databases">
        <title>Genomic Encyclopedia of Archaeal and Bacterial Type Strains, Phase II (KMG-II): from individual species to whole genera.</title>
        <authorList>
            <person name="Goeker M."/>
        </authorList>
    </citation>
    <scope>NUCLEOTIDE SEQUENCE [LARGE SCALE GENOMIC DNA]</scope>
    <source>
        <strain evidence="3 4">DSM 27372</strain>
    </source>
</reference>
<accession>A0A318ULZ9</accession>
<evidence type="ECO:0000313" key="3">
    <source>
        <dbReference type="EMBL" id="PYF76118.1"/>
    </source>
</evidence>